<comment type="caution">
    <text evidence="2">The sequence shown here is derived from an EMBL/GenBank/DDBJ whole genome shotgun (WGS) entry which is preliminary data.</text>
</comment>
<dbReference type="Proteomes" id="UP000824225">
    <property type="component" value="Unassembled WGS sequence"/>
</dbReference>
<dbReference type="Gene3D" id="3.40.50.720">
    <property type="entry name" value="NAD(P)-binding Rossmann-like Domain"/>
    <property type="match status" value="1"/>
</dbReference>
<evidence type="ECO:0000313" key="3">
    <source>
        <dbReference type="Proteomes" id="UP000824225"/>
    </source>
</evidence>
<feature type="domain" description="NAD(P)-binding" evidence="1">
    <location>
        <begin position="5"/>
        <end position="307"/>
    </location>
</feature>
<reference evidence="2" key="1">
    <citation type="journal article" date="2021" name="PeerJ">
        <title>Extensive microbial diversity within the chicken gut microbiome revealed by metagenomics and culture.</title>
        <authorList>
            <person name="Gilroy R."/>
            <person name="Ravi A."/>
            <person name="Getino M."/>
            <person name="Pursley I."/>
            <person name="Horton D.L."/>
            <person name="Alikhan N.F."/>
            <person name="Baker D."/>
            <person name="Gharbi K."/>
            <person name="Hall N."/>
            <person name="Watson M."/>
            <person name="Adriaenssens E.M."/>
            <person name="Foster-Nyarko E."/>
            <person name="Jarju S."/>
            <person name="Secka A."/>
            <person name="Antonio M."/>
            <person name="Oren A."/>
            <person name="Chaudhuri R.R."/>
            <person name="La Ragione R."/>
            <person name="Hildebrand F."/>
            <person name="Pallen M.J."/>
        </authorList>
    </citation>
    <scope>NUCLEOTIDE SEQUENCE</scope>
    <source>
        <strain evidence="2">CHK186-16707</strain>
    </source>
</reference>
<dbReference type="Pfam" id="PF16363">
    <property type="entry name" value="GDP_Man_Dehyd"/>
    <property type="match status" value="1"/>
</dbReference>
<dbReference type="GO" id="GO:0008446">
    <property type="term" value="F:GDP-mannose 4,6-dehydratase activity"/>
    <property type="evidence" value="ECO:0007669"/>
    <property type="project" value="UniProtKB-EC"/>
</dbReference>
<protein>
    <submittedName>
        <fullName evidence="2">GDP-mannose 4,6-dehydratase</fullName>
        <ecNumber evidence="2">4.2.1.47</ecNumber>
    </submittedName>
</protein>
<evidence type="ECO:0000313" key="2">
    <source>
        <dbReference type="EMBL" id="HJA08062.1"/>
    </source>
</evidence>
<organism evidence="2 3">
    <name type="scientific">Candidatus Mailhella merdigallinarum</name>
    <dbReference type="NCBI Taxonomy" id="2838658"/>
    <lineage>
        <taxon>Bacteria</taxon>
        <taxon>Pseudomonadati</taxon>
        <taxon>Thermodesulfobacteriota</taxon>
        <taxon>Desulfovibrionia</taxon>
        <taxon>Desulfovibrionales</taxon>
        <taxon>Desulfovibrionaceae</taxon>
        <taxon>Mailhella</taxon>
    </lineage>
</organism>
<reference evidence="2" key="2">
    <citation type="submission" date="2021-04" db="EMBL/GenBank/DDBJ databases">
        <authorList>
            <person name="Gilroy R."/>
        </authorList>
    </citation>
    <scope>NUCLEOTIDE SEQUENCE</scope>
    <source>
        <strain evidence="2">CHK186-16707</strain>
    </source>
</reference>
<keyword evidence="2" id="KW-0456">Lyase</keyword>
<dbReference type="PANTHER" id="PTHR43000">
    <property type="entry name" value="DTDP-D-GLUCOSE 4,6-DEHYDRATASE-RELATED"/>
    <property type="match status" value="1"/>
</dbReference>
<sequence length="324" mass="37069">MKKFLITGIGGFVGSYFWEYLEKQPEKSIVLGLDMGPESPISAANFSYQQMDLTDRLSVYKTIEDFQPDYILHLASFSSVSQSWKMPAESFINNTNIFLNIVEAIRSLALKTRILSIGSSEEYGDYPINAMPLREEYELYPGSPYAVARVSQEMLSKLYAEHYHLNIIMTRSFNHIGPRQRDVFVIPSFIKQLVKIANCDGCGELHVGNIEVVRDFLDVRDVVDAYYRILIQGKIGSTYNVCSGIGVKLKDIIQEAMDILHIQTKIIVDPQRIRPTENMCIIGDNTRLINELNWQPNHTIKGTITEMIDYWKSYLSFCDFPNCD</sequence>
<dbReference type="InterPro" id="IPR036291">
    <property type="entry name" value="NAD(P)-bd_dom_sf"/>
</dbReference>
<proteinExistence type="predicted"/>
<evidence type="ECO:0000259" key="1">
    <source>
        <dbReference type="Pfam" id="PF16363"/>
    </source>
</evidence>
<name>A0A9D2HB81_9BACT</name>
<dbReference type="InterPro" id="IPR016040">
    <property type="entry name" value="NAD(P)-bd_dom"/>
</dbReference>
<dbReference type="Gene3D" id="3.90.25.10">
    <property type="entry name" value="UDP-galactose 4-epimerase, domain 1"/>
    <property type="match status" value="1"/>
</dbReference>
<dbReference type="SUPFAM" id="SSF51735">
    <property type="entry name" value="NAD(P)-binding Rossmann-fold domains"/>
    <property type="match status" value="1"/>
</dbReference>
<accession>A0A9D2HB81</accession>
<dbReference type="AlphaFoldDB" id="A0A9D2HB81"/>
<dbReference type="EMBL" id="DXAN01000004">
    <property type="protein sequence ID" value="HJA08062.1"/>
    <property type="molecule type" value="Genomic_DNA"/>
</dbReference>
<dbReference type="EC" id="4.2.1.47" evidence="2"/>
<gene>
    <name evidence="2" type="ORF">H9962_02555</name>
</gene>